<dbReference type="PROSITE" id="PS51721">
    <property type="entry name" value="G_CP"/>
    <property type="match status" value="1"/>
</dbReference>
<dbReference type="GO" id="GO:0005743">
    <property type="term" value="C:mitochondrial inner membrane"/>
    <property type="evidence" value="ECO:0007669"/>
    <property type="project" value="UniProtKB-SubCell"/>
</dbReference>
<dbReference type="PANTHER" id="PTHR45782:SF4">
    <property type="entry name" value="MITOCHONDRIAL RIBOSOME-ASSOCIATED GTPASE 1"/>
    <property type="match status" value="1"/>
</dbReference>
<reference evidence="12 13" key="1">
    <citation type="submission" date="2020-11" db="EMBL/GenBank/DDBJ databases">
        <authorList>
            <person name="Wallbank WR R."/>
            <person name="Pardo Diaz C."/>
            <person name="Kozak K."/>
            <person name="Martin S."/>
            <person name="Jiggins C."/>
            <person name="Moest M."/>
            <person name="Warren A I."/>
            <person name="Generalovic N T."/>
            <person name="Byers J.R.P. K."/>
            <person name="Montejo-Kovacevich G."/>
            <person name="Yen C E."/>
        </authorList>
    </citation>
    <scope>NUCLEOTIDE SEQUENCE [LARGE SCALE GENOMIC DNA]</scope>
</reference>
<evidence type="ECO:0000256" key="10">
    <source>
        <dbReference type="PIRSR" id="PIRSR006230-1"/>
    </source>
</evidence>
<protein>
    <recommendedName>
        <fullName evidence="9">Mitochondrial GTPase 1</fullName>
    </recommendedName>
</protein>
<dbReference type="InterPro" id="IPR016478">
    <property type="entry name" value="GTPase_MTG1"/>
</dbReference>
<feature type="binding site" evidence="10">
    <location>
        <begin position="74"/>
        <end position="77"/>
    </location>
    <ligand>
        <name>GTP</name>
        <dbReference type="ChEBI" id="CHEBI:37565"/>
    </ligand>
</feature>
<dbReference type="PIRSF" id="PIRSF006230">
    <property type="entry name" value="MG442"/>
    <property type="match status" value="1"/>
</dbReference>
<dbReference type="InterPro" id="IPR030378">
    <property type="entry name" value="G_CP_dom"/>
</dbReference>
<evidence type="ECO:0000256" key="7">
    <source>
        <dbReference type="ARBA" id="ARBA00023136"/>
    </source>
</evidence>
<comment type="subcellular location">
    <subcellularLocation>
        <location evidence="1">Mitochondrion inner membrane</location>
        <topology evidence="1">Peripheral membrane protein</topology>
        <orientation evidence="1">Matrix side</orientation>
    </subcellularLocation>
</comment>
<feature type="binding site" evidence="10">
    <location>
        <begin position="147"/>
        <end position="152"/>
    </location>
    <ligand>
        <name>GTP</name>
        <dbReference type="ChEBI" id="CHEBI:37565"/>
    </ligand>
</feature>
<dbReference type="Gene3D" id="3.40.50.300">
    <property type="entry name" value="P-loop containing nucleotide triphosphate hydrolases"/>
    <property type="match status" value="1"/>
</dbReference>
<dbReference type="OrthoDB" id="269151at2759"/>
<accession>A0A7R8YSM1</accession>
<dbReference type="Proteomes" id="UP000594454">
    <property type="component" value="Chromosome 3"/>
</dbReference>
<evidence type="ECO:0000313" key="13">
    <source>
        <dbReference type="Proteomes" id="UP000594454"/>
    </source>
</evidence>
<evidence type="ECO:0000256" key="5">
    <source>
        <dbReference type="ARBA" id="ARBA00023128"/>
    </source>
</evidence>
<name>A0A7R8YSM1_HERIL</name>
<dbReference type="Gene3D" id="1.10.1580.10">
    <property type="match status" value="1"/>
</dbReference>
<evidence type="ECO:0000256" key="1">
    <source>
        <dbReference type="ARBA" id="ARBA00004443"/>
    </source>
</evidence>
<dbReference type="InterPro" id="IPR023179">
    <property type="entry name" value="GTP-bd_ortho_bundle_sf"/>
</dbReference>
<evidence type="ECO:0000313" key="12">
    <source>
        <dbReference type="EMBL" id="CAD7083793.1"/>
    </source>
</evidence>
<keyword evidence="13" id="KW-1185">Reference proteome</keyword>
<comment type="function">
    <text evidence="8 9">Plays a role in the regulation of the mitochondrial ribosome assembly and of translational activity. Displays mitochondrial GTPase activity.</text>
</comment>
<dbReference type="CDD" id="cd01856">
    <property type="entry name" value="YlqF"/>
    <property type="match status" value="1"/>
</dbReference>
<dbReference type="Pfam" id="PF01926">
    <property type="entry name" value="MMR_HSR1"/>
    <property type="match status" value="1"/>
</dbReference>
<sequence>MASNNFRKVFQLTDKNTIRWFPGHMGKGLRQMQQQLKNVDCIIEVHDARLPISGRNPDFKHTIGGLKPHILALNKKDLTDTSLNSKLISDLKRNEGIDHVIYTNCKDHNCKGTKRLMPLAKDLIQNSDRFNRGDSKDFCIMVIGVPNVGKSSLLNVMRNRYLKQPKAAAVGAIAGITRSVMNKIKVSEDPLVYMIDTPGILTPRIADDEMGMKLALCGCLPDHLVGEELIADYLLYWLNRWENFKYVELMGLQEPTDNIMEVLVSGAKLLGRTQKRKHFDGSVAVVADIQSSAQFFVKHFRKGYFGKVNLDAEFPS</sequence>
<proteinExistence type="inferred from homology"/>
<gene>
    <name evidence="12" type="ORF">HERILL_LOCUS6725</name>
</gene>
<dbReference type="AlphaFoldDB" id="A0A7R8YSM1"/>
<dbReference type="SUPFAM" id="SSF52540">
    <property type="entry name" value="P-loop containing nucleoside triphosphate hydrolases"/>
    <property type="match status" value="1"/>
</dbReference>
<keyword evidence="2 9" id="KW-0547">Nucleotide-binding</keyword>
<dbReference type="GO" id="GO:0003924">
    <property type="term" value="F:GTPase activity"/>
    <property type="evidence" value="ECO:0007669"/>
    <property type="project" value="TreeGrafter"/>
</dbReference>
<dbReference type="GO" id="GO:0032543">
    <property type="term" value="P:mitochondrial translation"/>
    <property type="evidence" value="ECO:0007669"/>
    <property type="project" value="TreeGrafter"/>
</dbReference>
<dbReference type="FunFam" id="3.40.50.300:FF:000876">
    <property type="entry name" value="Mitochondrial GTPase 1"/>
    <property type="match status" value="1"/>
</dbReference>
<keyword evidence="5 9" id="KW-0496">Mitochondrion</keyword>
<keyword evidence="3" id="KW-0999">Mitochondrion inner membrane</keyword>
<dbReference type="FunFam" id="1.10.1580.10:FF:000004">
    <property type="entry name" value="Mitochondrial GTPase 1"/>
    <property type="match status" value="1"/>
</dbReference>
<dbReference type="PANTHER" id="PTHR45782">
    <property type="entry name" value="MITOCHONDRIAL RIBOSOME-ASSOCIATED GTPASE 1"/>
    <property type="match status" value="1"/>
</dbReference>
<dbReference type="EMBL" id="LR899011">
    <property type="protein sequence ID" value="CAD7083793.1"/>
    <property type="molecule type" value="Genomic_DNA"/>
</dbReference>
<keyword evidence="4" id="KW-0809">Transit peptide</keyword>
<evidence type="ECO:0000256" key="4">
    <source>
        <dbReference type="ARBA" id="ARBA00022946"/>
    </source>
</evidence>
<feature type="domain" description="CP-type G" evidence="11">
    <location>
        <begin position="29"/>
        <end position="203"/>
    </location>
</feature>
<evidence type="ECO:0000256" key="9">
    <source>
        <dbReference type="PIRNR" id="PIRNR006230"/>
    </source>
</evidence>
<comment type="similarity">
    <text evidence="9">Belongs to the TRAFAC class YlqF/YawG GTPase family. MTG1 subfamily.</text>
</comment>
<feature type="binding site" evidence="10">
    <location>
        <position position="199"/>
    </location>
    <ligand>
        <name>GTP</name>
        <dbReference type="ChEBI" id="CHEBI:37565"/>
    </ligand>
</feature>
<keyword evidence="7" id="KW-0472">Membrane</keyword>
<evidence type="ECO:0000256" key="3">
    <source>
        <dbReference type="ARBA" id="ARBA00022792"/>
    </source>
</evidence>
<evidence type="ECO:0000259" key="11">
    <source>
        <dbReference type="PROSITE" id="PS51721"/>
    </source>
</evidence>
<dbReference type="FunCoup" id="A0A7R8YSM1">
    <property type="interactions" value="1918"/>
</dbReference>
<evidence type="ECO:0000256" key="2">
    <source>
        <dbReference type="ARBA" id="ARBA00022741"/>
    </source>
</evidence>
<evidence type="ECO:0000256" key="6">
    <source>
        <dbReference type="ARBA" id="ARBA00023134"/>
    </source>
</evidence>
<keyword evidence="6 9" id="KW-0342">GTP-binding</keyword>
<dbReference type="GO" id="GO:0005525">
    <property type="term" value="F:GTP binding"/>
    <property type="evidence" value="ECO:0007669"/>
    <property type="project" value="UniProtKB-KW"/>
</dbReference>
<dbReference type="InterPro" id="IPR006073">
    <property type="entry name" value="GTP-bd"/>
</dbReference>
<organism evidence="12 13">
    <name type="scientific">Hermetia illucens</name>
    <name type="common">Black soldier fly</name>
    <dbReference type="NCBI Taxonomy" id="343691"/>
    <lineage>
        <taxon>Eukaryota</taxon>
        <taxon>Metazoa</taxon>
        <taxon>Ecdysozoa</taxon>
        <taxon>Arthropoda</taxon>
        <taxon>Hexapoda</taxon>
        <taxon>Insecta</taxon>
        <taxon>Pterygota</taxon>
        <taxon>Neoptera</taxon>
        <taxon>Endopterygota</taxon>
        <taxon>Diptera</taxon>
        <taxon>Brachycera</taxon>
        <taxon>Stratiomyomorpha</taxon>
        <taxon>Stratiomyidae</taxon>
        <taxon>Hermetiinae</taxon>
        <taxon>Hermetia</taxon>
    </lineage>
</organism>
<evidence type="ECO:0000256" key="8">
    <source>
        <dbReference type="ARBA" id="ARBA00045284"/>
    </source>
</evidence>
<dbReference type="InParanoid" id="A0A7R8YSM1"/>
<dbReference type="InterPro" id="IPR027417">
    <property type="entry name" value="P-loop_NTPase"/>
</dbReference>